<dbReference type="EMBL" id="CAAALY010117138">
    <property type="protein sequence ID" value="VEL30945.1"/>
    <property type="molecule type" value="Genomic_DNA"/>
</dbReference>
<sequence>MNTEGDYLQYNGPGGGATMGGMTGSAWLNSNIDVVSLVNQGNYVRFECGYGAPIGIGGAHVNLYHNDAADTWFVLVLEFLLFMVWGLAK</sequence>
<reference evidence="2" key="1">
    <citation type="submission" date="2018-11" db="EMBL/GenBank/DDBJ databases">
        <authorList>
            <consortium name="Pathogen Informatics"/>
        </authorList>
    </citation>
    <scope>NUCLEOTIDE SEQUENCE</scope>
</reference>
<evidence type="ECO:0000256" key="1">
    <source>
        <dbReference type="SAM" id="Phobius"/>
    </source>
</evidence>
<keyword evidence="1" id="KW-0472">Membrane</keyword>
<keyword evidence="3" id="KW-1185">Reference proteome</keyword>
<accession>A0A3S5BMU2</accession>
<keyword evidence="1" id="KW-0812">Transmembrane</keyword>
<proteinExistence type="predicted"/>
<feature type="transmembrane region" description="Helical" evidence="1">
    <location>
        <begin position="71"/>
        <end position="88"/>
    </location>
</feature>
<protein>
    <submittedName>
        <fullName evidence="2">Uncharacterized protein</fullName>
    </submittedName>
</protein>
<evidence type="ECO:0000313" key="2">
    <source>
        <dbReference type="EMBL" id="VEL30945.1"/>
    </source>
</evidence>
<name>A0A3S5BMU2_9PLAT</name>
<organism evidence="2 3">
    <name type="scientific">Protopolystoma xenopodis</name>
    <dbReference type="NCBI Taxonomy" id="117903"/>
    <lineage>
        <taxon>Eukaryota</taxon>
        <taxon>Metazoa</taxon>
        <taxon>Spiralia</taxon>
        <taxon>Lophotrochozoa</taxon>
        <taxon>Platyhelminthes</taxon>
        <taxon>Monogenea</taxon>
        <taxon>Polyopisthocotylea</taxon>
        <taxon>Polystomatidea</taxon>
        <taxon>Polystomatidae</taxon>
        <taxon>Protopolystoma</taxon>
    </lineage>
</organism>
<gene>
    <name evidence="2" type="ORF">PXEA_LOCUS24385</name>
</gene>
<dbReference type="Proteomes" id="UP000784294">
    <property type="component" value="Unassembled WGS sequence"/>
</dbReference>
<keyword evidence="1" id="KW-1133">Transmembrane helix</keyword>
<evidence type="ECO:0000313" key="3">
    <source>
        <dbReference type="Proteomes" id="UP000784294"/>
    </source>
</evidence>
<comment type="caution">
    <text evidence="2">The sequence shown here is derived from an EMBL/GenBank/DDBJ whole genome shotgun (WGS) entry which is preliminary data.</text>
</comment>
<dbReference type="AlphaFoldDB" id="A0A3S5BMU2"/>